<dbReference type="InterPro" id="IPR025329">
    <property type="entry name" value="DUF4235"/>
</dbReference>
<sequence length="91" mass="9707">MNSVMWKVLSAVSAIAAAQAANQSLNLIWKGATGNKPPTVPEDPETTWKEAIAWAALSGAIMGVARMFATRQAAAYYVRSTGKMPKALVRD</sequence>
<gene>
    <name evidence="3" type="ORF">J2S57_002328</name>
</gene>
<name>A0ABT9P1L9_9ACTN</name>
<organism evidence="3 4">
    <name type="scientific">Kineosporia succinea</name>
    <dbReference type="NCBI Taxonomy" id="84632"/>
    <lineage>
        <taxon>Bacteria</taxon>
        <taxon>Bacillati</taxon>
        <taxon>Actinomycetota</taxon>
        <taxon>Actinomycetes</taxon>
        <taxon>Kineosporiales</taxon>
        <taxon>Kineosporiaceae</taxon>
        <taxon>Kineosporia</taxon>
    </lineage>
</organism>
<feature type="transmembrane region" description="Helical" evidence="1">
    <location>
        <begin position="51"/>
        <end position="69"/>
    </location>
</feature>
<protein>
    <recommendedName>
        <fullName evidence="5">DUF4235 domain-containing protein</fullName>
    </recommendedName>
</protein>
<evidence type="ECO:0000256" key="2">
    <source>
        <dbReference type="SAM" id="SignalP"/>
    </source>
</evidence>
<reference evidence="3 4" key="1">
    <citation type="submission" date="2023-07" db="EMBL/GenBank/DDBJ databases">
        <title>Sequencing the genomes of 1000 actinobacteria strains.</title>
        <authorList>
            <person name="Klenk H.-P."/>
        </authorList>
    </citation>
    <scope>NUCLEOTIDE SEQUENCE [LARGE SCALE GENOMIC DNA]</scope>
    <source>
        <strain evidence="3 4">DSM 44388</strain>
    </source>
</reference>
<dbReference type="Proteomes" id="UP001235712">
    <property type="component" value="Unassembled WGS sequence"/>
</dbReference>
<feature type="chain" id="PRO_5047257337" description="DUF4235 domain-containing protein" evidence="2">
    <location>
        <begin position="21"/>
        <end position="91"/>
    </location>
</feature>
<keyword evidence="2" id="KW-0732">Signal</keyword>
<dbReference type="RefSeq" id="WP_307241518.1">
    <property type="nucleotide sequence ID" value="NZ_JAUSQZ010000001.1"/>
</dbReference>
<evidence type="ECO:0000313" key="3">
    <source>
        <dbReference type="EMBL" id="MDP9826579.1"/>
    </source>
</evidence>
<dbReference type="Pfam" id="PF14019">
    <property type="entry name" value="DUF4235"/>
    <property type="match status" value="1"/>
</dbReference>
<proteinExistence type="predicted"/>
<evidence type="ECO:0000256" key="1">
    <source>
        <dbReference type="SAM" id="Phobius"/>
    </source>
</evidence>
<keyword evidence="1" id="KW-0472">Membrane</keyword>
<dbReference type="EMBL" id="JAUSQZ010000001">
    <property type="protein sequence ID" value="MDP9826579.1"/>
    <property type="molecule type" value="Genomic_DNA"/>
</dbReference>
<comment type="caution">
    <text evidence="3">The sequence shown here is derived from an EMBL/GenBank/DDBJ whole genome shotgun (WGS) entry which is preliminary data.</text>
</comment>
<evidence type="ECO:0008006" key="5">
    <source>
        <dbReference type="Google" id="ProtNLM"/>
    </source>
</evidence>
<evidence type="ECO:0000313" key="4">
    <source>
        <dbReference type="Proteomes" id="UP001235712"/>
    </source>
</evidence>
<accession>A0ABT9P1L9</accession>
<keyword evidence="4" id="KW-1185">Reference proteome</keyword>
<keyword evidence="1" id="KW-0812">Transmembrane</keyword>
<keyword evidence="1" id="KW-1133">Transmembrane helix</keyword>
<feature type="signal peptide" evidence="2">
    <location>
        <begin position="1"/>
        <end position="20"/>
    </location>
</feature>